<reference evidence="1" key="1">
    <citation type="journal article" date="2015" name="Nature">
        <title>Complex archaea that bridge the gap between prokaryotes and eukaryotes.</title>
        <authorList>
            <person name="Spang A."/>
            <person name="Saw J.H."/>
            <person name="Jorgensen S.L."/>
            <person name="Zaremba-Niedzwiedzka K."/>
            <person name="Martijn J."/>
            <person name="Lind A.E."/>
            <person name="van Eijk R."/>
            <person name="Schleper C."/>
            <person name="Guy L."/>
            <person name="Ettema T.J."/>
        </authorList>
    </citation>
    <scope>NUCLEOTIDE SEQUENCE</scope>
</reference>
<comment type="caution">
    <text evidence="1">The sequence shown here is derived from an EMBL/GenBank/DDBJ whole genome shotgun (WGS) entry which is preliminary data.</text>
</comment>
<sequence length="110" mass="11274">MAWTEAGNDGVLAGAADVTLVAAPGAGVRRIVRSITIHNDTGGPVTLTVQLKSTGPADRIMFTGSVPDGDTWQSQDHFPLVILDGTDKSIEAYLGGAGTPDFVAAYADSS</sequence>
<accession>A0A0F9IU72</accession>
<proteinExistence type="predicted"/>
<evidence type="ECO:0000313" key="1">
    <source>
        <dbReference type="EMBL" id="KKL90652.1"/>
    </source>
</evidence>
<dbReference type="AlphaFoldDB" id="A0A0F9IU72"/>
<dbReference type="EMBL" id="LAZR01019954">
    <property type="protein sequence ID" value="KKL90652.1"/>
    <property type="molecule type" value="Genomic_DNA"/>
</dbReference>
<protein>
    <submittedName>
        <fullName evidence="1">Uncharacterized protein</fullName>
    </submittedName>
</protein>
<name>A0A0F9IU72_9ZZZZ</name>
<gene>
    <name evidence="1" type="ORF">LCGC14_1902540</name>
</gene>
<organism evidence="1">
    <name type="scientific">marine sediment metagenome</name>
    <dbReference type="NCBI Taxonomy" id="412755"/>
    <lineage>
        <taxon>unclassified sequences</taxon>
        <taxon>metagenomes</taxon>
        <taxon>ecological metagenomes</taxon>
    </lineage>
</organism>